<accession>A0A8S5NK39</accession>
<organism evidence="2">
    <name type="scientific">Siphoviridae sp. ctK0l2</name>
    <dbReference type="NCBI Taxonomy" id="2826243"/>
    <lineage>
        <taxon>Viruses</taxon>
        <taxon>Duplodnaviria</taxon>
        <taxon>Heunggongvirae</taxon>
        <taxon>Uroviricota</taxon>
        <taxon>Caudoviricetes</taxon>
    </lineage>
</organism>
<feature type="region of interest" description="Disordered" evidence="1">
    <location>
        <begin position="1"/>
        <end position="25"/>
    </location>
</feature>
<evidence type="ECO:0000256" key="1">
    <source>
        <dbReference type="SAM" id="MobiDB-lite"/>
    </source>
</evidence>
<sequence>MGRKRKKKKVQKPQQEQLSRRTPEELEGVEAMDKFFNSAVEDRLLYTSSGYREMPIGKDLKTIEKLALSLPDVDYILDSMVYYMFTNRLTTKDEEKDKLLHKYLQETNFNGQRNIDVLQGVAKGYRKYGYYGLYNSGQGLVGVHPKDILAITIPYPEHPVLTQTLSYVIKRTDDAHAIVDRITGYSKGYTNLDVEAYMDLLQNPEKYKDDLLLVTEDNFACVKLDTSKVFGISPLLKDRKRVQLLLNILDRMNYDIARNGIGTIALQAKDSIIDSIEEGEAEGFVPSAGQLLDMGRTAKKERADKIAKDMEDISQKLSETEYNDAIVYSSKFENLLQLTRDTKAVDFLDYLSLYASSIVAQMFGVPARLFDLGKTVSNIGTHSIIDNSMKNNIIPMRTHFIGQCSRLIENAVGLNHHEQDITFASYEFSKDYNYSNDMTILEVYDRLKEIDPEKAEAYLDKNLII</sequence>
<proteinExistence type="predicted"/>
<reference evidence="2" key="1">
    <citation type="journal article" date="2021" name="Proc. Natl. Acad. Sci. U.S.A.">
        <title>A Catalog of Tens of Thousands of Viruses from Human Metagenomes Reveals Hidden Associations with Chronic Diseases.</title>
        <authorList>
            <person name="Tisza M.J."/>
            <person name="Buck C.B."/>
        </authorList>
    </citation>
    <scope>NUCLEOTIDE SEQUENCE</scope>
    <source>
        <strain evidence="2">CtK0l2</strain>
    </source>
</reference>
<protein>
    <submittedName>
        <fullName evidence="2">HK97 Family Phage Portal Protein</fullName>
    </submittedName>
</protein>
<evidence type="ECO:0000313" key="2">
    <source>
        <dbReference type="EMBL" id="DAD94724.1"/>
    </source>
</evidence>
<name>A0A8S5NK39_9CAUD</name>
<feature type="compositionally biased region" description="Basic residues" evidence="1">
    <location>
        <begin position="1"/>
        <end position="11"/>
    </location>
</feature>
<dbReference type="EMBL" id="BK015181">
    <property type="protein sequence ID" value="DAD94724.1"/>
    <property type="molecule type" value="Genomic_DNA"/>
</dbReference>